<evidence type="ECO:0000313" key="8">
    <source>
        <dbReference type="Proteomes" id="UP001168821"/>
    </source>
</evidence>
<keyword evidence="1 5" id="KW-0732">Signal</keyword>
<evidence type="ECO:0000259" key="6">
    <source>
        <dbReference type="PROSITE" id="PS50240"/>
    </source>
</evidence>
<dbReference type="PRINTS" id="PR00722">
    <property type="entry name" value="CHYMOTRYPSIN"/>
</dbReference>
<dbReference type="FunFam" id="2.40.10.10:FF:000028">
    <property type="entry name" value="Serine protease easter"/>
    <property type="match status" value="1"/>
</dbReference>
<keyword evidence="2" id="KW-1015">Disulfide bond</keyword>
<dbReference type="InterPro" id="IPR009003">
    <property type="entry name" value="Peptidase_S1_PA"/>
</dbReference>
<feature type="signal peptide" evidence="5">
    <location>
        <begin position="1"/>
        <end position="18"/>
    </location>
</feature>
<evidence type="ECO:0000256" key="5">
    <source>
        <dbReference type="SAM" id="SignalP"/>
    </source>
</evidence>
<keyword evidence="8" id="KW-1185">Reference proteome</keyword>
<dbReference type="EMBL" id="JALNTZ010000004">
    <property type="protein sequence ID" value="KAJ3656631.1"/>
    <property type="molecule type" value="Genomic_DNA"/>
</dbReference>
<dbReference type="InterPro" id="IPR043504">
    <property type="entry name" value="Peptidase_S1_PA_chymotrypsin"/>
</dbReference>
<dbReference type="InterPro" id="IPR051333">
    <property type="entry name" value="CLIP_Serine_Protease"/>
</dbReference>
<feature type="domain" description="Peptidase S1" evidence="6">
    <location>
        <begin position="106"/>
        <end position="350"/>
    </location>
</feature>
<evidence type="ECO:0000313" key="7">
    <source>
        <dbReference type="EMBL" id="KAJ3656631.1"/>
    </source>
</evidence>
<gene>
    <name evidence="7" type="ORF">Zmor_015690</name>
</gene>
<dbReference type="SMART" id="SM00020">
    <property type="entry name" value="Tryp_SPc"/>
    <property type="match status" value="1"/>
</dbReference>
<evidence type="ECO:0000256" key="4">
    <source>
        <dbReference type="ARBA" id="ARBA00024195"/>
    </source>
</evidence>
<dbReference type="GO" id="GO:0006508">
    <property type="term" value="P:proteolysis"/>
    <property type="evidence" value="ECO:0007669"/>
    <property type="project" value="InterPro"/>
</dbReference>
<comment type="similarity">
    <text evidence="4">Belongs to the peptidase S1 family. CLIP subfamily.</text>
</comment>
<evidence type="ECO:0000256" key="2">
    <source>
        <dbReference type="ARBA" id="ARBA00023157"/>
    </source>
</evidence>
<dbReference type="Pfam" id="PF00089">
    <property type="entry name" value="Trypsin"/>
    <property type="match status" value="1"/>
</dbReference>
<dbReference type="InterPro" id="IPR001254">
    <property type="entry name" value="Trypsin_dom"/>
</dbReference>
<evidence type="ECO:0000256" key="3">
    <source>
        <dbReference type="ARBA" id="ARBA00023180"/>
    </source>
</evidence>
<name>A0AA38MHD9_9CUCU</name>
<proteinExistence type="inferred from homology"/>
<sequence>MLKFLIIVTVILVKNVYAQGIIGNSCSLEPSNSPGVCKLLTQCKEVRDQVVFSHKLPQTCGFEETQAIVCCPKSRQPGYISQNKCREYTSHTKEEQLCGHNIVKRIVGGIPTGRTEFPHMAILGFQTRDSDNLQWLCGGSLICEQYILTAAQCLTSGAVGEPKVALLGVTNLKDTNHKHEIKIAKIVVHPEYKNVSNYHDIGLVKLEKPIEMSSYVRPACLNTHFDIPVGKAVATGWGLTDYAGGSSEDLLKVTLDIAEYELCNKTYQVTRKLRQGIINDIHICTGTGKEQKDTCQGDAGGPLQIHHNNDATLCMYDIIGVTSFGKGCFGGPNVNTRVSHYIKWIEDEVWPDNSQ</sequence>
<evidence type="ECO:0000256" key="1">
    <source>
        <dbReference type="ARBA" id="ARBA00022729"/>
    </source>
</evidence>
<dbReference type="SUPFAM" id="SSF50494">
    <property type="entry name" value="Trypsin-like serine proteases"/>
    <property type="match status" value="1"/>
</dbReference>
<dbReference type="AlphaFoldDB" id="A0AA38MHD9"/>
<dbReference type="PANTHER" id="PTHR24260:SF147">
    <property type="entry name" value="EG:BACR7A4.3 PROTEIN-RELATED"/>
    <property type="match status" value="1"/>
</dbReference>
<dbReference type="PANTHER" id="PTHR24260">
    <property type="match status" value="1"/>
</dbReference>
<feature type="chain" id="PRO_5041437971" description="Peptidase S1 domain-containing protein" evidence="5">
    <location>
        <begin position="19"/>
        <end position="355"/>
    </location>
</feature>
<organism evidence="7 8">
    <name type="scientific">Zophobas morio</name>
    <dbReference type="NCBI Taxonomy" id="2755281"/>
    <lineage>
        <taxon>Eukaryota</taxon>
        <taxon>Metazoa</taxon>
        <taxon>Ecdysozoa</taxon>
        <taxon>Arthropoda</taxon>
        <taxon>Hexapoda</taxon>
        <taxon>Insecta</taxon>
        <taxon>Pterygota</taxon>
        <taxon>Neoptera</taxon>
        <taxon>Endopterygota</taxon>
        <taxon>Coleoptera</taxon>
        <taxon>Polyphaga</taxon>
        <taxon>Cucujiformia</taxon>
        <taxon>Tenebrionidae</taxon>
        <taxon>Zophobas</taxon>
    </lineage>
</organism>
<accession>A0AA38MHD9</accession>
<comment type="caution">
    <text evidence="7">The sequence shown here is derived from an EMBL/GenBank/DDBJ whole genome shotgun (WGS) entry which is preliminary data.</text>
</comment>
<dbReference type="InterPro" id="IPR001314">
    <property type="entry name" value="Peptidase_S1A"/>
</dbReference>
<dbReference type="Proteomes" id="UP001168821">
    <property type="component" value="Unassembled WGS sequence"/>
</dbReference>
<dbReference type="CDD" id="cd00190">
    <property type="entry name" value="Tryp_SPc"/>
    <property type="match status" value="1"/>
</dbReference>
<dbReference type="Gene3D" id="2.40.10.10">
    <property type="entry name" value="Trypsin-like serine proteases"/>
    <property type="match status" value="1"/>
</dbReference>
<protein>
    <recommendedName>
        <fullName evidence="6">Peptidase S1 domain-containing protein</fullName>
    </recommendedName>
</protein>
<dbReference type="GO" id="GO:0004252">
    <property type="term" value="F:serine-type endopeptidase activity"/>
    <property type="evidence" value="ECO:0007669"/>
    <property type="project" value="InterPro"/>
</dbReference>
<dbReference type="PROSITE" id="PS50240">
    <property type="entry name" value="TRYPSIN_DOM"/>
    <property type="match status" value="1"/>
</dbReference>
<keyword evidence="3" id="KW-0325">Glycoprotein</keyword>
<reference evidence="7" key="1">
    <citation type="journal article" date="2023" name="G3 (Bethesda)">
        <title>Whole genome assemblies of Zophobas morio and Tenebrio molitor.</title>
        <authorList>
            <person name="Kaur S."/>
            <person name="Stinson S.A."/>
            <person name="diCenzo G.C."/>
        </authorList>
    </citation>
    <scope>NUCLEOTIDE SEQUENCE</scope>
    <source>
        <strain evidence="7">QUZm001</strain>
    </source>
</reference>